<dbReference type="InterPro" id="IPR001173">
    <property type="entry name" value="Glyco_trans_2-like"/>
</dbReference>
<dbReference type="InterPro" id="IPR029044">
    <property type="entry name" value="Nucleotide-diphossugar_trans"/>
</dbReference>
<evidence type="ECO:0000313" key="2">
    <source>
        <dbReference type="EMBL" id="SEF74557.1"/>
    </source>
</evidence>
<evidence type="ECO:0000259" key="1">
    <source>
        <dbReference type="Pfam" id="PF00535"/>
    </source>
</evidence>
<dbReference type="EMBL" id="FNUX01000008">
    <property type="protein sequence ID" value="SEF74557.1"/>
    <property type="molecule type" value="Genomic_DNA"/>
</dbReference>
<dbReference type="Gene3D" id="3.90.550.10">
    <property type="entry name" value="Spore Coat Polysaccharide Biosynthesis Protein SpsA, Chain A"/>
    <property type="match status" value="2"/>
</dbReference>
<dbReference type="Proteomes" id="UP000236753">
    <property type="component" value="Unassembled WGS sequence"/>
</dbReference>
<dbReference type="PANTHER" id="PTHR43179:SF7">
    <property type="entry name" value="RHAMNOSYLTRANSFERASE WBBL"/>
    <property type="match status" value="1"/>
</dbReference>
<sequence>MTQTLISRHNDYEGAVLGRTGNFLIGWVRKLSHPDAIITVNLIGDDQWIATARAELILQLEGPQLIMPTEAYGHAFAFNIQLQDWQTIARLETYVANDGYRLPGVVFSHYETHSTHQVHSTNVENYGGLRLWGWAWDILDPDVTQTIYVYEAGRLLAECDANQYCAELDNAVNGHANHGFSLTLPLNLADGCVHKIHVTTAHGQILNGSPISVVSPPATLTTWANALELSQQERSFLTELMERYSSHVPLSLDFSSYRNWLDRFGCAKSYPSSVTSITCAISGDTDAIDTLRSLISQTHPHWTALVCSPFGSLVDARIRYVIPTKWKEHIQSAINQGDSIFSFVISGDTLSTDALSSVVAAFDNSSVQIVYTDCDQIPADGKAPRPWFKPDWDPDLFLAHTPLHHLFATRPGNLPINNPHIGELDAWPWLAVQSVGDNPDAIHHIPRILYHRWKNAELPAHVDAQRSCDAKLAPGLHRTVTDNGENGLAWESPVEWPTVSLIIPTRDHFELLHRCIESLLKTDYPNMEIIVIDNDSVEPDALAYLDHVKSKDVNVIQHPGPFNFSAINNRAVQHTKATLIGFINNDIEAIDRGWLRTMVRHLLRPNVGAVGAKLLWPNGMVQHAGVVLGLHGLVGHTGNNWHKDDAGYFGYNRITRSASAVTAACLLCKREDYLLVNGLDEINFPVNFNDVDFCLKLRSIGKRIVWTPEAQLMHAESASRGRDDTPDRRGRLAREKDRLMQKWHQWITDDPFYNPNLNLDAYSYAGLAIPPRGRATLQSSGKMNDCEDSIAIAGLAERNLNCTSKTDQKYR</sequence>
<feature type="domain" description="Glycosyltransferase 2-like" evidence="1">
    <location>
        <begin position="500"/>
        <end position="622"/>
    </location>
</feature>
<dbReference type="PANTHER" id="PTHR43179">
    <property type="entry name" value="RHAMNOSYLTRANSFERASE WBBL"/>
    <property type="match status" value="1"/>
</dbReference>
<keyword evidence="2" id="KW-0808">Transferase</keyword>
<accession>A0A1H5UJX2</accession>
<dbReference type="Pfam" id="PF00535">
    <property type="entry name" value="Glycos_transf_2"/>
    <property type="match status" value="1"/>
</dbReference>
<protein>
    <submittedName>
        <fullName evidence="2">Glycosyltransferase, GT2 family</fullName>
    </submittedName>
</protein>
<reference evidence="2 3" key="1">
    <citation type="submission" date="2016-10" db="EMBL/GenBank/DDBJ databases">
        <authorList>
            <person name="de Groot N.N."/>
        </authorList>
    </citation>
    <scope>NUCLEOTIDE SEQUENCE [LARGE SCALE GENOMIC DNA]</scope>
    <source>
        <strain evidence="2 3">Nm13</strain>
    </source>
</reference>
<evidence type="ECO:0000313" key="3">
    <source>
        <dbReference type="Proteomes" id="UP000236753"/>
    </source>
</evidence>
<dbReference type="AlphaFoldDB" id="A0A1H5UJX2"/>
<organism evidence="2 3">
    <name type="scientific">Nitrosomonas ureae</name>
    <dbReference type="NCBI Taxonomy" id="44577"/>
    <lineage>
        <taxon>Bacteria</taxon>
        <taxon>Pseudomonadati</taxon>
        <taxon>Pseudomonadota</taxon>
        <taxon>Betaproteobacteria</taxon>
        <taxon>Nitrosomonadales</taxon>
        <taxon>Nitrosomonadaceae</taxon>
        <taxon>Nitrosomonas</taxon>
    </lineage>
</organism>
<name>A0A1H5UJX2_9PROT</name>
<proteinExistence type="predicted"/>
<gene>
    <name evidence="2" type="ORF">SAMN05216334_1083</name>
</gene>
<dbReference type="GO" id="GO:0016740">
    <property type="term" value="F:transferase activity"/>
    <property type="evidence" value="ECO:0007669"/>
    <property type="project" value="UniProtKB-KW"/>
</dbReference>
<dbReference type="SUPFAM" id="SSF53448">
    <property type="entry name" value="Nucleotide-diphospho-sugar transferases"/>
    <property type="match status" value="1"/>
</dbReference>